<dbReference type="Proteomes" id="UP000271937">
    <property type="component" value="Unassembled WGS sequence"/>
</dbReference>
<reference evidence="1 2" key="1">
    <citation type="submission" date="2018-11" db="EMBL/GenBank/DDBJ databases">
        <title>Flavobacterium sp. nov., YIM 102600 draft genome.</title>
        <authorList>
            <person name="Li G."/>
            <person name="Jiang Y."/>
        </authorList>
    </citation>
    <scope>NUCLEOTIDE SEQUENCE [LARGE SCALE GENOMIC DNA]</scope>
    <source>
        <strain evidence="1 2">YIM 102600</strain>
    </source>
</reference>
<sequence length="168" mass="18990">MKQKLSILISFILLSGVVFGQEKVIDSLEIKRIDGIILNIMNGLKNASFKKVKVNPTKIRKDKSRQKIVAYLSGDDVVMITSVENTSSVSYYFEKGAMIYKSYSIYDNNHSSCGTLYVTGSQYFKDNELITSNETSQGHYPCPVILRQTIGFEEIYAYVKQQTKKSGQ</sequence>
<organism evidence="1 2">
    <name type="scientific">Flavobacterium macacae</name>
    <dbReference type="NCBI Taxonomy" id="2488993"/>
    <lineage>
        <taxon>Bacteria</taxon>
        <taxon>Pseudomonadati</taxon>
        <taxon>Bacteroidota</taxon>
        <taxon>Flavobacteriia</taxon>
        <taxon>Flavobacteriales</taxon>
        <taxon>Flavobacteriaceae</taxon>
        <taxon>Flavobacterium</taxon>
    </lineage>
</organism>
<dbReference type="EMBL" id="RQVR01000004">
    <property type="protein sequence ID" value="RRJ92899.1"/>
    <property type="molecule type" value="Genomic_DNA"/>
</dbReference>
<evidence type="ECO:0000313" key="2">
    <source>
        <dbReference type="Proteomes" id="UP000271937"/>
    </source>
</evidence>
<keyword evidence="2" id="KW-1185">Reference proteome</keyword>
<accession>A0A3P3WGV7</accession>
<proteinExistence type="predicted"/>
<dbReference type="AlphaFoldDB" id="A0A3P3WGV7"/>
<name>A0A3P3WGV7_9FLAO</name>
<evidence type="ECO:0000313" key="1">
    <source>
        <dbReference type="EMBL" id="RRJ92899.1"/>
    </source>
</evidence>
<dbReference type="RefSeq" id="WP_125011940.1">
    <property type="nucleotide sequence ID" value="NZ_RQVR01000004.1"/>
</dbReference>
<comment type="caution">
    <text evidence="1">The sequence shown here is derived from an EMBL/GenBank/DDBJ whole genome shotgun (WGS) entry which is preliminary data.</text>
</comment>
<protein>
    <submittedName>
        <fullName evidence="1">Uncharacterized protein</fullName>
    </submittedName>
</protein>
<gene>
    <name evidence="1" type="ORF">EG849_04735</name>
</gene>